<dbReference type="EMBL" id="CP010519">
    <property type="protein sequence ID" value="AJE80685.1"/>
    <property type="molecule type" value="Genomic_DNA"/>
</dbReference>
<dbReference type="Proteomes" id="UP000031523">
    <property type="component" value="Chromosome"/>
</dbReference>
<reference evidence="3 4" key="1">
    <citation type="submission" date="2015-01" db="EMBL/GenBank/DDBJ databases">
        <title>Enhanced salinomycin production by adjusting the supply of polyketide extender units in Streptomyce albus DSM 41398.</title>
        <authorList>
            <person name="Lu C."/>
        </authorList>
    </citation>
    <scope>NUCLEOTIDE SEQUENCE [LARGE SCALE GENOMIC DNA]</scope>
    <source>
        <strain evidence="4">ATCC 21838 / DSM 41398 / FERM P-419 / JCM 4703 / NBRC 107858</strain>
    </source>
</reference>
<dbReference type="PANTHER" id="PTHR12993:SF26">
    <property type="entry name" value="1D-MYO-INOSITOL 2-ACETAMIDO-2-DEOXY-ALPHA-D-GLUCOPYRANOSIDE DEACETYLASE"/>
    <property type="match status" value="1"/>
</dbReference>
<feature type="region of interest" description="Disordered" evidence="2">
    <location>
        <begin position="243"/>
        <end position="268"/>
    </location>
</feature>
<dbReference type="PANTHER" id="PTHR12993">
    <property type="entry name" value="N-ACETYLGLUCOSAMINYL-PHOSPHATIDYLINOSITOL DE-N-ACETYLASE-RELATED"/>
    <property type="match status" value="1"/>
</dbReference>
<dbReference type="KEGG" id="sals:SLNWT_0309"/>
<proteinExistence type="predicted"/>
<name>A0A0B5EMU0_STRA4</name>
<dbReference type="AlphaFoldDB" id="A0A0B5EMU0"/>
<evidence type="ECO:0000256" key="1">
    <source>
        <dbReference type="ARBA" id="ARBA00022833"/>
    </source>
</evidence>
<dbReference type="InterPro" id="IPR024078">
    <property type="entry name" value="LmbE-like_dom_sf"/>
</dbReference>
<dbReference type="SUPFAM" id="SSF102588">
    <property type="entry name" value="LmbE-like"/>
    <property type="match status" value="1"/>
</dbReference>
<organism evidence="3 4">
    <name type="scientific">Streptomyces albus (strain ATCC 21838 / DSM 41398 / FERM P-419 / JCM 4703 / NBRC 107858)</name>
    <dbReference type="NCBI Taxonomy" id="1081613"/>
    <lineage>
        <taxon>Bacteria</taxon>
        <taxon>Bacillati</taxon>
        <taxon>Actinomycetota</taxon>
        <taxon>Actinomycetes</taxon>
        <taxon>Kitasatosporales</taxon>
        <taxon>Streptomycetaceae</taxon>
        <taxon>Streptomyces</taxon>
    </lineage>
</organism>
<gene>
    <name evidence="3" type="ORF">SLNWT_0309</name>
</gene>
<dbReference type="GO" id="GO:0016137">
    <property type="term" value="P:glycoside metabolic process"/>
    <property type="evidence" value="ECO:0007669"/>
    <property type="project" value="UniProtKB-ARBA"/>
</dbReference>
<keyword evidence="4" id="KW-1185">Reference proteome</keyword>
<accession>A0A0B5EMU0</accession>
<feature type="region of interest" description="Disordered" evidence="2">
    <location>
        <begin position="40"/>
        <end position="61"/>
    </location>
</feature>
<dbReference type="PROSITE" id="PS51318">
    <property type="entry name" value="TAT"/>
    <property type="match status" value="1"/>
</dbReference>
<dbReference type="Gene3D" id="2.120.10.70">
    <property type="entry name" value="Fucose-specific lectin"/>
    <property type="match status" value="1"/>
</dbReference>
<dbReference type="Pfam" id="PF02585">
    <property type="entry name" value="PIG-L"/>
    <property type="match status" value="1"/>
</dbReference>
<dbReference type="InterPro" id="IPR003737">
    <property type="entry name" value="GlcNAc_PI_deacetylase-related"/>
</dbReference>
<feature type="compositionally biased region" description="Low complexity" evidence="2">
    <location>
        <begin position="52"/>
        <end position="61"/>
    </location>
</feature>
<sequence length="682" mass="71293">MSGSSNDAAANRPGRASTPRRRALLGAGVLAAATLGFPGSGVSDSRTRSTMPAPASGAPAAESARPLLLQVLAHPDDDLYFMNPDTQRALAAKVPVVCVYVTAGEADGVNRIPGQPLPAADREAYSAARHQGLRQAYAALLGLPVFAAWRTRITQLPGGRKAETATLEHQGRTVELVFLNLAMHTLGGHQAVPALWRERGLRLRTALAAGSPLGSVQSYDAEGLLSVLVGLFARYRPSLVQTLDPDPDIQHSDTRTRIRDSEQPGYSDHGDHTAVALFTWAALARWADSAVGGPPPFAVTAFRGYYNNHWPKNLPAPVLAEKAERLVPYGAAPDWACGNPSGCGDYNVGGDRPLRNRKGWVRATHHRHPGPRLALAPGGRRLTAYGVLGMRAVRWQEGAEGEFGAAQDLGGGPLAPAVGFAALDDGRHLLFALRFSALDPGGGNLREIVLLEQRRPGGPFAAWTGLGNPESDPERTRRVGVPVAVTAPDGRVHLFVRDADQGVSTRVRTPDGEWSPWRGLGGGPVQDGLTATLTPDGAIRVYGAGRAAVLQWSPEGFLPPLAGPVPAGAIAAADGRLLYRAPASEELLASRGERLHFPGYGPVAAEGPYVLGRDLGGALRMLRDGRPVPGGPGAAALDGAALVADGKSAAAAGLGPDARPWLWRPGRGWDSAGISGAAGTAT</sequence>
<protein>
    <recommendedName>
        <fullName evidence="5">PIG-L family deacetylase</fullName>
    </recommendedName>
</protein>
<dbReference type="SUPFAM" id="SSF89372">
    <property type="entry name" value="Fucose-specific lectin"/>
    <property type="match status" value="1"/>
</dbReference>
<dbReference type="InterPro" id="IPR006311">
    <property type="entry name" value="TAT_signal"/>
</dbReference>
<evidence type="ECO:0000313" key="3">
    <source>
        <dbReference type="EMBL" id="AJE80685.1"/>
    </source>
</evidence>
<feature type="compositionally biased region" description="Basic and acidic residues" evidence="2">
    <location>
        <begin position="248"/>
        <end position="268"/>
    </location>
</feature>
<keyword evidence="1" id="KW-0862">Zinc</keyword>
<dbReference type="GO" id="GO:0016811">
    <property type="term" value="F:hydrolase activity, acting on carbon-nitrogen (but not peptide) bonds, in linear amides"/>
    <property type="evidence" value="ECO:0007669"/>
    <property type="project" value="TreeGrafter"/>
</dbReference>
<evidence type="ECO:0000313" key="4">
    <source>
        <dbReference type="Proteomes" id="UP000031523"/>
    </source>
</evidence>
<evidence type="ECO:0000256" key="2">
    <source>
        <dbReference type="SAM" id="MobiDB-lite"/>
    </source>
</evidence>
<evidence type="ECO:0008006" key="5">
    <source>
        <dbReference type="Google" id="ProtNLM"/>
    </source>
</evidence>
<feature type="region of interest" description="Disordered" evidence="2">
    <location>
        <begin position="1"/>
        <end position="21"/>
    </location>
</feature>
<dbReference type="Gene3D" id="3.40.50.10320">
    <property type="entry name" value="LmbE-like"/>
    <property type="match status" value="1"/>
</dbReference>